<reference evidence="1" key="1">
    <citation type="submission" date="2018-05" db="EMBL/GenBank/DDBJ databases">
        <title>Draft genome of Mucuna pruriens seed.</title>
        <authorList>
            <person name="Nnadi N.E."/>
            <person name="Vos R."/>
            <person name="Hasami M.H."/>
            <person name="Devisetty U.K."/>
            <person name="Aguiy J.C."/>
        </authorList>
    </citation>
    <scope>NUCLEOTIDE SEQUENCE [LARGE SCALE GENOMIC DNA]</scope>
    <source>
        <strain evidence="1">JCA_2017</strain>
    </source>
</reference>
<organism evidence="1 2">
    <name type="scientific">Mucuna pruriens</name>
    <name type="common">Velvet bean</name>
    <name type="synonym">Dolichos pruriens</name>
    <dbReference type="NCBI Taxonomy" id="157652"/>
    <lineage>
        <taxon>Eukaryota</taxon>
        <taxon>Viridiplantae</taxon>
        <taxon>Streptophyta</taxon>
        <taxon>Embryophyta</taxon>
        <taxon>Tracheophyta</taxon>
        <taxon>Spermatophyta</taxon>
        <taxon>Magnoliopsida</taxon>
        <taxon>eudicotyledons</taxon>
        <taxon>Gunneridae</taxon>
        <taxon>Pentapetalae</taxon>
        <taxon>rosids</taxon>
        <taxon>fabids</taxon>
        <taxon>Fabales</taxon>
        <taxon>Fabaceae</taxon>
        <taxon>Papilionoideae</taxon>
        <taxon>50 kb inversion clade</taxon>
        <taxon>NPAAA clade</taxon>
        <taxon>indigoferoid/millettioid clade</taxon>
        <taxon>Phaseoleae</taxon>
        <taxon>Mucuna</taxon>
    </lineage>
</organism>
<comment type="caution">
    <text evidence="1">The sequence shown here is derived from an EMBL/GenBank/DDBJ whole genome shotgun (WGS) entry which is preliminary data.</text>
</comment>
<gene>
    <name evidence="1" type="ORF">CR513_49578</name>
</gene>
<dbReference type="Proteomes" id="UP000257109">
    <property type="component" value="Unassembled WGS sequence"/>
</dbReference>
<accession>A0A371EYV5</accession>
<name>A0A371EYV5_MUCPR</name>
<dbReference type="EMBL" id="QJKJ01011459">
    <property type="protein sequence ID" value="RDX71113.1"/>
    <property type="molecule type" value="Genomic_DNA"/>
</dbReference>
<feature type="non-terminal residue" evidence="1">
    <location>
        <position position="1"/>
    </location>
</feature>
<evidence type="ECO:0000313" key="1">
    <source>
        <dbReference type="EMBL" id="RDX71113.1"/>
    </source>
</evidence>
<keyword evidence="2" id="KW-1185">Reference proteome</keyword>
<proteinExistence type="predicted"/>
<evidence type="ECO:0000313" key="2">
    <source>
        <dbReference type="Proteomes" id="UP000257109"/>
    </source>
</evidence>
<sequence>MWSQLCIIAMRSWLYRVGIDYQRQSRLLKSESPHGLDSTFGDRVDLWRQSWLEEELVWSGRLHLARMTSVLAGMISSGTPEDLDLSSSKDEDEEANLCLMENTTSEDEDDEDVTFNNLEYLQITYQEHFQIP</sequence>
<protein>
    <submittedName>
        <fullName evidence="1">Uncharacterized protein</fullName>
    </submittedName>
</protein>
<dbReference type="AlphaFoldDB" id="A0A371EYV5"/>